<evidence type="ECO:0000256" key="1">
    <source>
        <dbReference type="SAM" id="Coils"/>
    </source>
</evidence>
<keyword evidence="4" id="KW-1185">Reference proteome</keyword>
<dbReference type="PANTHER" id="PTHR35615">
    <property type="entry name" value="PRESENT IN THE OUTER MITOCHONDRIAL MEMBRANE PROTEOME 22-RELATED"/>
    <property type="match status" value="1"/>
</dbReference>
<feature type="compositionally biased region" description="Basic and acidic residues" evidence="2">
    <location>
        <begin position="339"/>
        <end position="354"/>
    </location>
</feature>
<protein>
    <submittedName>
        <fullName evidence="3">Uncharacterized protein</fullName>
    </submittedName>
</protein>
<dbReference type="PANTHER" id="PTHR35615:SF8">
    <property type="entry name" value="TRANSMEMBRANE PROTEIN"/>
    <property type="match status" value="1"/>
</dbReference>
<dbReference type="Proteomes" id="UP000674318">
    <property type="component" value="Unassembled WGS sequence"/>
</dbReference>
<dbReference type="RefSeq" id="XP_067754523.1">
    <property type="nucleotide sequence ID" value="XM_067898366.1"/>
</dbReference>
<dbReference type="InterPro" id="IPR027417">
    <property type="entry name" value="P-loop_NTPase"/>
</dbReference>
<feature type="region of interest" description="Disordered" evidence="2">
    <location>
        <begin position="332"/>
        <end position="417"/>
    </location>
</feature>
<evidence type="ECO:0000313" key="4">
    <source>
        <dbReference type="Proteomes" id="UP000674318"/>
    </source>
</evidence>
<feature type="region of interest" description="Disordered" evidence="2">
    <location>
        <begin position="429"/>
        <end position="715"/>
    </location>
</feature>
<dbReference type="KEGG" id="phet:94288443"/>
<evidence type="ECO:0000313" key="3">
    <source>
        <dbReference type="EMBL" id="KAG5495271.1"/>
    </source>
</evidence>
<gene>
    <name evidence="3" type="ORF">JKF63_02327</name>
</gene>
<dbReference type="OrthoDB" id="277748at2759"/>
<feature type="compositionally biased region" description="Polar residues" evidence="2">
    <location>
        <begin position="173"/>
        <end position="183"/>
    </location>
</feature>
<dbReference type="AlphaFoldDB" id="A0A836HLC8"/>
<evidence type="ECO:0000256" key="2">
    <source>
        <dbReference type="SAM" id="MobiDB-lite"/>
    </source>
</evidence>
<proteinExistence type="predicted"/>
<feature type="compositionally biased region" description="Acidic residues" evidence="2">
    <location>
        <begin position="152"/>
        <end position="163"/>
    </location>
</feature>
<dbReference type="GeneID" id="94288443"/>
<dbReference type="EMBL" id="JAFJZO010000033">
    <property type="protein sequence ID" value="KAG5495271.1"/>
    <property type="molecule type" value="Genomic_DNA"/>
</dbReference>
<feature type="compositionally biased region" description="Polar residues" evidence="2">
    <location>
        <begin position="261"/>
        <end position="270"/>
    </location>
</feature>
<feature type="compositionally biased region" description="Basic and acidic residues" evidence="2">
    <location>
        <begin position="446"/>
        <end position="541"/>
    </location>
</feature>
<feature type="compositionally biased region" description="Polar residues" evidence="2">
    <location>
        <begin position="670"/>
        <end position="694"/>
    </location>
</feature>
<sequence>MYPQPQGAAYGYRGATKLNKPVAGTTFNAGPGNASFWSAAYGGAYNGAAALDGGSMYGQTGSGSMIGGMNEEIIVTKLFSSRRDLDRLASSQDFSRRFDSNWGSYRFAGADGCGSSLYDTNSAAGGSLISSSGKAAASFFTDQRTGVSGIGPDDDDDDDDDNDGSGAADKQLASETTMVTSQKEAVGKNGNAERVTLSRDFQSSGVANTAVSKASTSSKSSVLDRSSLTDYNGEPQSTSRQSATEAKEPGERNGFPVSAAGNDSTNTPQPATEAKLLLAGPGGLSTAARKATDEIAKADTENGFSALKAQPRTAEPIDDIPLLAEDVRPKLAPATFTAEQHKPVEPPAREESMQEKPPASATRAEMPNEAGEAVHAVESDPATSATKGSTGNGEGRHARPRSRPAGRPVSRLTSMSIVEFPEAEEMYDEMVNDGLHNSGKQTSIRVEQRRDREAAARGVGVDRQHQRQGTEETQKQHGEEALVRRRGRENEQQQRKELLEKVDEERKRERNAAIAARERQREEEKRRFEERKRMEDDKETARAATLVAQGQRQLGAPDGEAQEKPIRTVSRQRSRRPPSGPASKLRGAIPEQPPELVAGQIQDRLASESLREAPHQHSEGQKFHPGVESCTSGGLLSGEKRAPQPSSKVGAGHAVRPQRPQPPPSEVVGGQSQAHHGTPATPSSHATPQSQMSKNTRRSHPKEDKAAHTVVRNSALRPANMVKTLVLVEEIQKGNHALTAGEQSVSYNGHAIDVTEVRTRPEGNFNYHSSVVHDVGEAVCSGYNAAVLAIDAPNTASRFDSPVWSILNRIIRRLLRENSNDAGELRSDFELTCAIGYLHKDKVRDLLTSTEAEASFTKISVNPSPIYGPRLTNLSYDTVTDPVVFEDVLTTTLSRASEDPTLKSLTEGVVAAFVLIMQTRETDGKSDIYLSSFVVATAGDDTFPYQSAISHARNEYATVFHLVLGGPSCTCFMLNIADDDAIRRGADAGQESLQEALVRVLALLRDMSTLQNYDLRSGSVKRFIKYVELSHTSAQARLEKEQDEAQRRKVERYLREQERLLQDAYRLLQGANIK</sequence>
<feature type="compositionally biased region" description="Basic and acidic residues" evidence="2">
    <location>
        <begin position="605"/>
        <end position="622"/>
    </location>
</feature>
<name>A0A836HLC8_9TRYP</name>
<feature type="region of interest" description="Disordered" evidence="2">
    <location>
        <begin position="144"/>
        <end position="297"/>
    </location>
</feature>
<feature type="compositionally biased region" description="Low complexity" evidence="2">
    <location>
        <begin position="209"/>
        <end position="226"/>
    </location>
</feature>
<comment type="caution">
    <text evidence="3">The sequence shown here is derived from an EMBL/GenBank/DDBJ whole genome shotgun (WGS) entry which is preliminary data.</text>
</comment>
<keyword evidence="1" id="KW-0175">Coiled coil</keyword>
<feature type="coiled-coil region" evidence="1">
    <location>
        <begin position="1040"/>
        <end position="1074"/>
    </location>
</feature>
<organism evidence="3 4">
    <name type="scientific">Porcisia hertigi</name>
    <dbReference type="NCBI Taxonomy" id="2761500"/>
    <lineage>
        <taxon>Eukaryota</taxon>
        <taxon>Discoba</taxon>
        <taxon>Euglenozoa</taxon>
        <taxon>Kinetoplastea</taxon>
        <taxon>Metakinetoplastina</taxon>
        <taxon>Trypanosomatida</taxon>
        <taxon>Trypanosomatidae</taxon>
        <taxon>Leishmaniinae</taxon>
        <taxon>Porcisia</taxon>
    </lineage>
</organism>
<reference evidence="3 4" key="1">
    <citation type="submission" date="2021-02" db="EMBL/GenBank/DDBJ databases">
        <title>Porcisia hertigi Genome sequencing and assembly.</title>
        <authorList>
            <person name="Almutairi H."/>
            <person name="Gatherer D."/>
        </authorList>
    </citation>
    <scope>NUCLEOTIDE SEQUENCE [LARGE SCALE GENOMIC DNA]</scope>
    <source>
        <strain evidence="3 4">C119</strain>
    </source>
</reference>
<accession>A0A836HLC8</accession>
<feature type="compositionally biased region" description="Polar residues" evidence="2">
    <location>
        <begin position="228"/>
        <end position="244"/>
    </location>
</feature>
<dbReference type="SUPFAM" id="SSF52540">
    <property type="entry name" value="P-loop containing nucleoside triphosphate hydrolases"/>
    <property type="match status" value="1"/>
</dbReference>